<evidence type="ECO:0000259" key="1">
    <source>
        <dbReference type="Pfam" id="PF12323"/>
    </source>
</evidence>
<protein>
    <recommendedName>
        <fullName evidence="1">Transposase putative helix-turn-helix domain-containing protein</fullName>
    </recommendedName>
</protein>
<gene>
    <name evidence="2" type="ORF">CUN85_12510</name>
</gene>
<evidence type="ECO:0000313" key="3">
    <source>
        <dbReference type="Proteomes" id="UP000297295"/>
    </source>
</evidence>
<comment type="caution">
    <text evidence="2">The sequence shown here is derived from an EMBL/GenBank/DDBJ whole genome shotgun (WGS) entry which is preliminary data.</text>
</comment>
<accession>A0A4E0PUF7</accession>
<name>A0A4E0PUF7_9EURY</name>
<dbReference type="Proteomes" id="UP000297295">
    <property type="component" value="Unassembled WGS sequence"/>
</dbReference>
<reference evidence="2 3" key="1">
    <citation type="submission" date="2017-11" db="EMBL/GenBank/DDBJ databases">
        <title>Isolation and Characterization of Methanogenic Archaea from Saline Meromictic Lake at Siberia.</title>
        <authorList>
            <person name="Shen Y."/>
            <person name="Huang H.-H."/>
            <person name="Lai M.-C."/>
            <person name="Chen S.-C."/>
        </authorList>
    </citation>
    <scope>NUCLEOTIDE SEQUENCE [LARGE SCALE GENOMIC DNA]</scope>
    <source>
        <strain evidence="2 3">SY-01</strain>
    </source>
</reference>
<sequence length="32" mass="3759">MIYPTGGHRALFEKHFGATRFVYNRSLFIEIS</sequence>
<proteinExistence type="predicted"/>
<feature type="domain" description="Transposase putative helix-turn-helix" evidence="1">
    <location>
        <begin position="2"/>
        <end position="27"/>
    </location>
</feature>
<dbReference type="RefSeq" id="WP_135390639.1">
    <property type="nucleotide sequence ID" value="NZ_PGGK01000022.1"/>
</dbReference>
<keyword evidence="3" id="KW-1185">Reference proteome</keyword>
<dbReference type="AlphaFoldDB" id="A0A4E0PUF7"/>
<dbReference type="InterPro" id="IPR021027">
    <property type="entry name" value="Transposase_put_HTH"/>
</dbReference>
<organism evidence="2 3">
    <name type="scientific">Methanolobus halotolerans</name>
    <dbReference type="NCBI Taxonomy" id="2052935"/>
    <lineage>
        <taxon>Archaea</taxon>
        <taxon>Methanobacteriati</taxon>
        <taxon>Methanobacteriota</taxon>
        <taxon>Stenosarchaea group</taxon>
        <taxon>Methanomicrobia</taxon>
        <taxon>Methanosarcinales</taxon>
        <taxon>Methanosarcinaceae</taxon>
        <taxon>Methanolobus</taxon>
    </lineage>
</organism>
<dbReference type="Pfam" id="PF12323">
    <property type="entry name" value="HTH_OrfB_IS605"/>
    <property type="match status" value="1"/>
</dbReference>
<evidence type="ECO:0000313" key="2">
    <source>
        <dbReference type="EMBL" id="TGC06787.1"/>
    </source>
</evidence>
<dbReference type="EMBL" id="PGGK01000022">
    <property type="protein sequence ID" value="TGC06787.1"/>
    <property type="molecule type" value="Genomic_DNA"/>
</dbReference>